<evidence type="ECO:0000313" key="1">
    <source>
        <dbReference type="EMBL" id="ATS18521.1"/>
    </source>
</evidence>
<evidence type="ECO:0000313" key="2">
    <source>
        <dbReference type="Proteomes" id="UP000231057"/>
    </source>
</evidence>
<name>A0A2D2Q1W2_PARLV</name>
<dbReference type="EMBL" id="CP018092">
    <property type="protein sequence ID" value="ATS18521.1"/>
    <property type="molecule type" value="Genomic_DNA"/>
</dbReference>
<dbReference type="AlphaFoldDB" id="A0A2D2Q1W2"/>
<protein>
    <recommendedName>
        <fullName evidence="3">Metal-binding protein</fullName>
    </recommendedName>
</protein>
<keyword evidence="2" id="KW-1185">Reference proteome</keyword>
<accession>A0A2D2Q1W2</accession>
<reference evidence="2" key="2">
    <citation type="journal article" date="2022" name="Front. Microbiol.">
        <title>Comparative Genomic Analysis Revealed Distinct Molecular Components and Organization of CO2-Concentrating Mechanism in Thermophilic Cyanobacteria.</title>
        <authorList>
            <person name="Tang J."/>
            <person name="Zhou H."/>
            <person name="Yao D."/>
            <person name="Riaz S."/>
            <person name="You D."/>
            <person name="Klepacz-Smolka A."/>
            <person name="Daroch M."/>
        </authorList>
    </citation>
    <scope>NUCLEOTIDE SEQUENCE [LARGE SCALE GENOMIC DNA]</scope>
    <source>
        <strain evidence="2">PCC 6715</strain>
    </source>
</reference>
<gene>
    <name evidence="1" type="ORF">BRW62_06865</name>
</gene>
<dbReference type="KEGG" id="slw:BRW62_06865"/>
<dbReference type="Pfam" id="PF09876">
    <property type="entry name" value="DUF2103"/>
    <property type="match status" value="1"/>
</dbReference>
<reference evidence="1 2" key="1">
    <citation type="submission" date="2016-11" db="EMBL/GenBank/DDBJ databases">
        <title>Complete genome sequence of thermophilic cyanobacteria strain Synechococcus sp. PCC6715.</title>
        <authorList>
            <person name="Tang J."/>
            <person name="Daroch M."/>
            <person name="Liang Y."/>
            <person name="Jiang D."/>
            <person name="Shah M."/>
        </authorList>
    </citation>
    <scope>NUCLEOTIDE SEQUENCE [LARGE SCALE GENOMIC DNA]</scope>
    <source>
        <strain evidence="1 2">PCC 6715</strain>
    </source>
</reference>
<dbReference type="InterPro" id="IPR018664">
    <property type="entry name" value="DUF2103_metal-binding"/>
</dbReference>
<dbReference type="Proteomes" id="UP000231057">
    <property type="component" value="Chromosome"/>
</dbReference>
<sequence length="119" mass="12614">MVTLMAAATGRVVLNHSTHIEGLIPVLEKLAKVAGITTLTPGVIAPVKGKSPHLHLRVSVPIKGGFKVIARRGKTVQEVFVVTHLSEAELKGAIATVLTTCSKKSPMLQQANRGMNCDQ</sequence>
<evidence type="ECO:0008006" key="3">
    <source>
        <dbReference type="Google" id="ProtNLM"/>
    </source>
</evidence>
<organism evidence="1 2">
    <name type="scientific">Parathermosynechococcus lividus PCC 6715</name>
    <dbReference type="NCBI Taxonomy" id="1917166"/>
    <lineage>
        <taxon>Bacteria</taxon>
        <taxon>Bacillati</taxon>
        <taxon>Cyanobacteriota</taxon>
        <taxon>Cyanophyceae</taxon>
        <taxon>Acaryochloridales</taxon>
        <taxon>Thermosynechococcaceae</taxon>
        <taxon>Parathermosynechococcus</taxon>
    </lineage>
</organism>
<proteinExistence type="predicted"/>